<evidence type="ECO:0000256" key="6">
    <source>
        <dbReference type="ARBA" id="ARBA00022598"/>
    </source>
</evidence>
<dbReference type="GO" id="GO:0002161">
    <property type="term" value="F:aminoacyl-tRNA deacylase activity"/>
    <property type="evidence" value="ECO:0007669"/>
    <property type="project" value="InterPro"/>
</dbReference>
<evidence type="ECO:0000256" key="13">
    <source>
        <dbReference type="ARBA" id="ARBA00025217"/>
    </source>
</evidence>
<dbReference type="SUPFAM" id="SSF47323">
    <property type="entry name" value="Anticodon-binding domain of a subclass of class I aminoacyl-tRNA synthetases"/>
    <property type="match status" value="1"/>
</dbReference>
<reference evidence="18 19" key="1">
    <citation type="submission" date="2016-10" db="EMBL/GenBank/DDBJ databases">
        <authorList>
            <person name="de Groot N.N."/>
        </authorList>
    </citation>
    <scope>NUCLEOTIDE SEQUENCE [LARGE SCALE GENOMIC DNA]</scope>
    <source>
        <strain evidence="18 19">B25</strain>
    </source>
</reference>
<dbReference type="FunFam" id="3.40.50.620:FF:000133">
    <property type="entry name" value="Isoleucyl-tRNA synthetase, cytoplasmic"/>
    <property type="match status" value="1"/>
</dbReference>
<evidence type="ECO:0000256" key="1">
    <source>
        <dbReference type="ARBA" id="ARBA00001947"/>
    </source>
</evidence>
<comment type="domain">
    <text evidence="15">IleRS has two distinct active sites: one for aminoacylation and one for editing. The misactivated valine is translocated from the active site to the editing site, which sterically excludes the correctly activated isoleucine. The single editing site contains two valyl binding pockets, one specific for each substrate (Val-AMP or Val-tRNA(Ile)).</text>
</comment>
<dbReference type="SUPFAM" id="SSF50677">
    <property type="entry name" value="ValRS/IleRS/LeuRS editing domain"/>
    <property type="match status" value="1"/>
</dbReference>
<feature type="domain" description="Aminoacyl-tRNA synthetase class Ia" evidence="16">
    <location>
        <begin position="19"/>
        <end position="660"/>
    </location>
</feature>
<dbReference type="EMBL" id="FOFU01000011">
    <property type="protein sequence ID" value="SEQ79913.1"/>
    <property type="molecule type" value="Genomic_DNA"/>
</dbReference>
<evidence type="ECO:0000256" key="2">
    <source>
        <dbReference type="ARBA" id="ARBA00004496"/>
    </source>
</evidence>
<keyword evidence="8 15" id="KW-0547">Nucleotide-binding</keyword>
<dbReference type="GO" id="GO:0008270">
    <property type="term" value="F:zinc ion binding"/>
    <property type="evidence" value="ECO:0007669"/>
    <property type="project" value="UniProtKB-UniRule"/>
</dbReference>
<evidence type="ECO:0000313" key="19">
    <source>
        <dbReference type="Proteomes" id="UP000182360"/>
    </source>
</evidence>
<dbReference type="GO" id="GO:0005524">
    <property type="term" value="F:ATP binding"/>
    <property type="evidence" value="ECO:0007669"/>
    <property type="project" value="UniProtKB-UniRule"/>
</dbReference>
<evidence type="ECO:0000313" key="18">
    <source>
        <dbReference type="EMBL" id="SEQ79913.1"/>
    </source>
</evidence>
<dbReference type="EC" id="6.1.1.5" evidence="15"/>
<dbReference type="InterPro" id="IPR002301">
    <property type="entry name" value="Ile-tRNA-ligase"/>
</dbReference>
<evidence type="ECO:0000256" key="3">
    <source>
        <dbReference type="ARBA" id="ARBA00007078"/>
    </source>
</evidence>
<feature type="short sequence motif" description="'HIGH' region" evidence="15">
    <location>
        <begin position="49"/>
        <end position="59"/>
    </location>
</feature>
<dbReference type="AlphaFoldDB" id="A0A1H9IZ88"/>
<evidence type="ECO:0000256" key="11">
    <source>
        <dbReference type="ARBA" id="ARBA00022917"/>
    </source>
</evidence>
<dbReference type="NCBIfam" id="TIGR00392">
    <property type="entry name" value="ileS"/>
    <property type="match status" value="1"/>
</dbReference>
<evidence type="ECO:0000259" key="16">
    <source>
        <dbReference type="Pfam" id="PF00133"/>
    </source>
</evidence>
<dbReference type="GO" id="GO:0005737">
    <property type="term" value="C:cytoplasm"/>
    <property type="evidence" value="ECO:0007669"/>
    <property type="project" value="UniProtKB-SubCell"/>
</dbReference>
<comment type="subcellular location">
    <subcellularLocation>
        <location evidence="2 15">Cytoplasm</location>
    </subcellularLocation>
</comment>
<comment type="catalytic activity">
    <reaction evidence="14 15">
        <text>tRNA(Ile) + L-isoleucine + ATP = L-isoleucyl-tRNA(Ile) + AMP + diphosphate</text>
        <dbReference type="Rhea" id="RHEA:11060"/>
        <dbReference type="Rhea" id="RHEA-COMP:9666"/>
        <dbReference type="Rhea" id="RHEA-COMP:9695"/>
        <dbReference type="ChEBI" id="CHEBI:30616"/>
        <dbReference type="ChEBI" id="CHEBI:33019"/>
        <dbReference type="ChEBI" id="CHEBI:58045"/>
        <dbReference type="ChEBI" id="CHEBI:78442"/>
        <dbReference type="ChEBI" id="CHEBI:78528"/>
        <dbReference type="ChEBI" id="CHEBI:456215"/>
        <dbReference type="EC" id="6.1.1.5"/>
    </reaction>
</comment>
<comment type="subunit">
    <text evidence="4 15">Monomer.</text>
</comment>
<dbReference type="CDD" id="cd00818">
    <property type="entry name" value="IleRS_core"/>
    <property type="match status" value="1"/>
</dbReference>
<keyword evidence="10 15" id="KW-0067">ATP-binding</keyword>
<evidence type="ECO:0000256" key="7">
    <source>
        <dbReference type="ARBA" id="ARBA00022723"/>
    </source>
</evidence>
<dbReference type="Proteomes" id="UP000182360">
    <property type="component" value="Unassembled WGS sequence"/>
</dbReference>
<dbReference type="RefSeq" id="WP_074645166.1">
    <property type="nucleotide sequence ID" value="NZ_FOFU01000011.1"/>
</dbReference>
<feature type="short sequence motif" description="'KMSKS' region" evidence="15">
    <location>
        <begin position="623"/>
        <end position="627"/>
    </location>
</feature>
<evidence type="ECO:0000256" key="12">
    <source>
        <dbReference type="ARBA" id="ARBA00023146"/>
    </source>
</evidence>
<evidence type="ECO:0000256" key="10">
    <source>
        <dbReference type="ARBA" id="ARBA00022840"/>
    </source>
</evidence>
<dbReference type="Pfam" id="PF08264">
    <property type="entry name" value="Anticodon_1"/>
    <property type="match status" value="1"/>
</dbReference>
<dbReference type="FunFam" id="3.40.50.620:FF:000063">
    <property type="entry name" value="Isoleucine--tRNA ligase"/>
    <property type="match status" value="1"/>
</dbReference>
<dbReference type="InterPro" id="IPR014729">
    <property type="entry name" value="Rossmann-like_a/b/a_fold"/>
</dbReference>
<evidence type="ECO:0000256" key="15">
    <source>
        <dbReference type="HAMAP-Rule" id="MF_02003"/>
    </source>
</evidence>
<keyword evidence="6 15" id="KW-0436">Ligase</keyword>
<dbReference type="InterPro" id="IPR013155">
    <property type="entry name" value="M/V/L/I-tRNA-synth_anticd-bd"/>
</dbReference>
<dbReference type="HAMAP" id="MF_02003">
    <property type="entry name" value="Ile_tRNA_synth_type2"/>
    <property type="match status" value="1"/>
</dbReference>
<evidence type="ECO:0000256" key="5">
    <source>
        <dbReference type="ARBA" id="ARBA00022490"/>
    </source>
</evidence>
<keyword evidence="9 15" id="KW-0862">Zinc</keyword>
<keyword evidence="7 15" id="KW-0479">Metal-binding</keyword>
<dbReference type="SUPFAM" id="SSF52374">
    <property type="entry name" value="Nucleotidylyl transferase"/>
    <property type="match status" value="1"/>
</dbReference>
<accession>A0A1H9IZ88</accession>
<evidence type="ECO:0000256" key="8">
    <source>
        <dbReference type="ARBA" id="ARBA00022741"/>
    </source>
</evidence>
<evidence type="ECO:0000256" key="14">
    <source>
        <dbReference type="ARBA" id="ARBA00048359"/>
    </source>
</evidence>
<comment type="function">
    <text evidence="13 15">Catalyzes the attachment of isoleucine to tRNA(Ile). As IleRS can inadvertently accommodate and process structurally similar amino acids such as valine, to avoid such errors it has two additional distinct tRNA(Ile)-dependent editing activities. One activity is designated as 'pretransfer' editing and involves the hydrolysis of activated Val-AMP. The other activity is designated 'posttransfer' editing and involves deacylation of mischarged Val-tRNA(Ile).</text>
</comment>
<sequence>MSFKPVDPKVDFPSQEESVLKFWQDNDIFKKSVSQREGAEDFVFYDGPPFATGLPHFGHFIPSTIKDIIPRYQTMKGKRVERRFGWDCHGLPVENLIEKELGLNSKHEIEALGIDKFNEACRASVLKYTSEWRKTITRMGRWVDFDNDYKTMNPEFMESIWWVAKSLWDKGLIYEGKYILPYCPRCSTVLSTHELAQGYKDVQDQTVTVRFKITKAPEGVNDPDMTNGKTYFLAWTTTPWTLPSNLGLCMGPEIDYVKILDKESGDFYIFAEARLSAYYKSEDAYEIIYRHKGKEFIGAEYEPLFPYFANLKDPKVCEEMSGQKCEKGAFRMFNAEYVSTEDGTGIVHIAPAFGEEDNKVFRGSGVPNVEPIDAECKFTKEVPDYQGLFVKDADKDIMKRLKDEGKLVKRDSVVHSYPHCWRCGSPLIYRGIGSWFVKVADYHDVLLRANSKINWQPNHIKEGRFGKWLAGARDWAVSRNRYWGNPIPIWRCDDPDCKHTVCVGSRQELKDLSGTYPDDLHKQFVDKITFKCPKCGMGTMRRIPEVFDCWFESGSMPYAQVHYPFENKEKFEKNFPANFISEGLDQTRGWFYTLTVLAAQLFDKPAFENCIVNGIVLAEDGRKMSKSLRNYTDPVEAINKFGADAIRLFLMHSAVVKADEIRYSDAGVRDVLKSIIIPWWNSYSFFVTYANIDKVAPTGHMFDSKLPSNPLDAWLLSITQKLIADVSAALDNYDLSGSIDPIVNFIDELNNWYIRRSRRRFWKSENDNDKAEAYESLYIALKTLTLVAAPFVPFITEEMFQNLKTSEDKESVHLCDYPTPNKSWINEELEFKMATVQKAVSMGHSLRNQFNLKNRQPLASVALVTRNPSEKTVLSEMQDTIAEELNVKKVEFHDREDELVEYKAKANFKVLGKELGPLMKQAAGIIQTLSNEQIQSILEGTKLSIDVAGTTVELNEEKVIVERFEKDDLKVLNDGTLTVGLDSKITDELKKEGYVRDLIRGIQNQRKENGYNVTDRITLELGGDADLEAAYKMFADFISGETLAEKTSWNSSLTGAYEVEADDKKWSFKIEKA</sequence>
<protein>
    <recommendedName>
        <fullName evidence="15">Isoleucine--tRNA ligase</fullName>
        <ecNumber evidence="15">6.1.1.5</ecNumber>
    </recommendedName>
    <alternativeName>
        <fullName evidence="15">Isoleucyl-tRNA synthetase</fullName>
        <shortName evidence="15">IleRS</shortName>
    </alternativeName>
</protein>
<comment type="similarity">
    <text evidence="3 15">Belongs to the class-I aminoacyl-tRNA synthetase family. IleS type 2 subfamily.</text>
</comment>
<evidence type="ECO:0000256" key="9">
    <source>
        <dbReference type="ARBA" id="ARBA00022833"/>
    </source>
</evidence>
<dbReference type="CDD" id="cd07961">
    <property type="entry name" value="Anticodon_Ia_Ile_ABEc"/>
    <property type="match status" value="1"/>
</dbReference>
<dbReference type="InterPro" id="IPR002300">
    <property type="entry name" value="aa-tRNA-synth_Ia"/>
</dbReference>
<keyword evidence="11 15" id="KW-0648">Protein biosynthesis</keyword>
<dbReference type="GO" id="GO:0004822">
    <property type="term" value="F:isoleucine-tRNA ligase activity"/>
    <property type="evidence" value="ECO:0007669"/>
    <property type="project" value="UniProtKB-UniRule"/>
</dbReference>
<dbReference type="OrthoDB" id="9810365at2"/>
<dbReference type="GO" id="GO:0006428">
    <property type="term" value="P:isoleucyl-tRNA aminoacylation"/>
    <property type="evidence" value="ECO:0007669"/>
    <property type="project" value="UniProtKB-UniRule"/>
</dbReference>
<keyword evidence="12 15" id="KW-0030">Aminoacyl-tRNA synthetase</keyword>
<dbReference type="eggNOG" id="COG0060">
    <property type="taxonomic scope" value="Bacteria"/>
</dbReference>
<name>A0A1H9IZ88_9SPIR</name>
<feature type="domain" description="Methionyl/Valyl/Leucyl/Isoleucyl-tRNA synthetase anticodon-binding" evidence="17">
    <location>
        <begin position="712"/>
        <end position="860"/>
    </location>
</feature>
<keyword evidence="19" id="KW-1185">Reference proteome</keyword>
<dbReference type="InterPro" id="IPR023586">
    <property type="entry name" value="Ile-tRNA-ligase_type2"/>
</dbReference>
<proteinExistence type="inferred from homology"/>
<comment type="cofactor">
    <cofactor evidence="1 15">
        <name>Zn(2+)</name>
        <dbReference type="ChEBI" id="CHEBI:29105"/>
    </cofactor>
</comment>
<dbReference type="PANTHER" id="PTHR42780">
    <property type="entry name" value="SOLEUCYL-TRNA SYNTHETASE"/>
    <property type="match status" value="1"/>
</dbReference>
<dbReference type="Gene3D" id="1.10.730.10">
    <property type="entry name" value="Isoleucyl-tRNA Synthetase, Domain 1"/>
    <property type="match status" value="1"/>
</dbReference>
<dbReference type="InterPro" id="IPR033709">
    <property type="entry name" value="Anticodon_Ile_ABEc"/>
</dbReference>
<dbReference type="Pfam" id="PF19302">
    <property type="entry name" value="DUF5915"/>
    <property type="match status" value="1"/>
</dbReference>
<gene>
    <name evidence="15" type="primary">ileS</name>
    <name evidence="18" type="ORF">SAMN04487977_1116</name>
</gene>
<evidence type="ECO:0000256" key="4">
    <source>
        <dbReference type="ARBA" id="ARBA00011245"/>
    </source>
</evidence>
<organism evidence="18 19">
    <name type="scientific">Treponema bryantii</name>
    <dbReference type="NCBI Taxonomy" id="163"/>
    <lineage>
        <taxon>Bacteria</taxon>
        <taxon>Pseudomonadati</taxon>
        <taxon>Spirochaetota</taxon>
        <taxon>Spirochaetia</taxon>
        <taxon>Spirochaetales</taxon>
        <taxon>Treponemataceae</taxon>
        <taxon>Treponema</taxon>
    </lineage>
</organism>
<dbReference type="GO" id="GO:0000049">
    <property type="term" value="F:tRNA binding"/>
    <property type="evidence" value="ECO:0007669"/>
    <property type="project" value="InterPro"/>
</dbReference>
<evidence type="ECO:0000259" key="17">
    <source>
        <dbReference type="Pfam" id="PF08264"/>
    </source>
</evidence>
<dbReference type="PRINTS" id="PR00984">
    <property type="entry name" value="TRNASYNTHILE"/>
</dbReference>
<dbReference type="Gene3D" id="3.40.50.620">
    <property type="entry name" value="HUPs"/>
    <property type="match status" value="2"/>
</dbReference>
<dbReference type="PANTHER" id="PTHR42780:SF1">
    <property type="entry name" value="ISOLEUCINE--TRNA LIGASE, CYTOPLASMIC"/>
    <property type="match status" value="1"/>
</dbReference>
<keyword evidence="5 15" id="KW-0963">Cytoplasm</keyword>
<dbReference type="InterPro" id="IPR009008">
    <property type="entry name" value="Val/Leu/Ile-tRNA-synth_edit"/>
</dbReference>
<dbReference type="Pfam" id="PF00133">
    <property type="entry name" value="tRNA-synt_1"/>
    <property type="match status" value="1"/>
</dbReference>
<feature type="binding site" evidence="15">
    <location>
        <position position="626"/>
    </location>
    <ligand>
        <name>ATP</name>
        <dbReference type="ChEBI" id="CHEBI:30616"/>
    </ligand>
</feature>
<dbReference type="STRING" id="163.SAMN04487775_102121"/>
<dbReference type="InterPro" id="IPR009080">
    <property type="entry name" value="tRNAsynth_Ia_anticodon-bd"/>
</dbReference>